<proteinExistence type="inferred from homology"/>
<comment type="similarity">
    <text evidence="1">Belongs to the TRAFAC class dynamin-like GTPase superfamily. IRG family.</text>
</comment>
<dbReference type="InterPro" id="IPR007743">
    <property type="entry name" value="Immunity-related_GTPase-like"/>
</dbReference>
<keyword evidence="4" id="KW-0342">GTP-binding</keyword>
<keyword evidence="6" id="KW-1185">Reference proteome</keyword>
<dbReference type="GeneID" id="103605288"/>
<dbReference type="Gene3D" id="3.40.50.300">
    <property type="entry name" value="P-loop containing nucleotide triphosphate hydrolases"/>
    <property type="match status" value="1"/>
</dbReference>
<evidence type="ECO:0000259" key="5">
    <source>
        <dbReference type="PROSITE" id="PS51716"/>
    </source>
</evidence>
<reference evidence="7" key="1">
    <citation type="submission" date="2025-08" db="UniProtKB">
        <authorList>
            <consortium name="RefSeq"/>
        </authorList>
    </citation>
    <scope>IDENTIFICATION</scope>
</reference>
<dbReference type="RefSeq" id="XP_008588089.1">
    <property type="nucleotide sequence ID" value="XM_008589867.1"/>
</dbReference>
<keyword evidence="3" id="KW-0378">Hydrolase</keyword>
<evidence type="ECO:0000256" key="4">
    <source>
        <dbReference type="ARBA" id="ARBA00023134"/>
    </source>
</evidence>
<dbReference type="Proteomes" id="UP000694923">
    <property type="component" value="Unplaced"/>
</dbReference>
<accession>A0ABM0S5E8</accession>
<evidence type="ECO:0000313" key="6">
    <source>
        <dbReference type="Proteomes" id="UP000694923"/>
    </source>
</evidence>
<dbReference type="PANTHER" id="PTHR32341">
    <property type="entry name" value="INTERFERON-INDUCIBLE GTPASE"/>
    <property type="match status" value="1"/>
</dbReference>
<dbReference type="InterPro" id="IPR030385">
    <property type="entry name" value="G_IRG_dom"/>
</dbReference>
<organism evidence="6 7">
    <name type="scientific">Galeopterus variegatus</name>
    <name type="common">Malayan flying lemur</name>
    <name type="synonym">Cynocephalus variegatus</name>
    <dbReference type="NCBI Taxonomy" id="482537"/>
    <lineage>
        <taxon>Eukaryota</taxon>
        <taxon>Metazoa</taxon>
        <taxon>Chordata</taxon>
        <taxon>Craniata</taxon>
        <taxon>Vertebrata</taxon>
        <taxon>Euteleostomi</taxon>
        <taxon>Mammalia</taxon>
        <taxon>Eutheria</taxon>
        <taxon>Euarchontoglires</taxon>
        <taxon>Dermoptera</taxon>
        <taxon>Cynocephalidae</taxon>
        <taxon>Galeopterus</taxon>
    </lineage>
</organism>
<name>A0ABM0S5E8_GALVR</name>
<evidence type="ECO:0000256" key="1">
    <source>
        <dbReference type="ARBA" id="ARBA00005429"/>
    </source>
</evidence>
<evidence type="ECO:0000256" key="2">
    <source>
        <dbReference type="ARBA" id="ARBA00022741"/>
    </source>
</evidence>
<feature type="non-terminal residue" evidence="7">
    <location>
        <position position="399"/>
    </location>
</feature>
<dbReference type="SUPFAM" id="SSF52540">
    <property type="entry name" value="P-loop containing nucleoside triphosphate hydrolases"/>
    <property type="match status" value="1"/>
</dbReference>
<protein>
    <submittedName>
        <fullName evidence="7">Immunity-related GTPase family M protein</fullName>
    </submittedName>
</protein>
<gene>
    <name evidence="7" type="primary">IRGM</name>
</gene>
<keyword evidence="2" id="KW-0547">Nucleotide-binding</keyword>
<evidence type="ECO:0000256" key="3">
    <source>
        <dbReference type="ARBA" id="ARBA00022801"/>
    </source>
</evidence>
<dbReference type="InterPro" id="IPR027417">
    <property type="entry name" value="P-loop_NTPase"/>
</dbReference>
<dbReference type="Pfam" id="PF05049">
    <property type="entry name" value="IIGP"/>
    <property type="match status" value="1"/>
</dbReference>
<dbReference type="InterPro" id="IPR051515">
    <property type="entry name" value="IRG"/>
</dbReference>
<evidence type="ECO:0000313" key="7">
    <source>
        <dbReference type="RefSeq" id="XP_008588089.1"/>
    </source>
</evidence>
<feature type="domain" description="IRG-type G" evidence="5">
    <location>
        <begin position="63"/>
        <end position="239"/>
    </location>
</feature>
<dbReference type="PANTHER" id="PTHR32341:SF9">
    <property type="entry name" value="IMMUNITY-RELATED GTPASE FAMILY M PROTEIN"/>
    <property type="match status" value="1"/>
</dbReference>
<dbReference type="PROSITE" id="PS51716">
    <property type="entry name" value="G_IRG"/>
    <property type="match status" value="1"/>
</dbReference>
<sequence>MTEFPLSPHTPLSASLTSVLPHHKGCGVPYEAEAMNIEKALADGNLLEVVSAIRETVQRASRTPVNIAVTGDSGNGMSTFINVLRNIGHEEAASAPTGVVKTTQTRASYLSSHLPNVVLWDLPGTGSDIETPENYVMKMQFSQYNFFIIIASEQFSMNHVMLAKAIQDMGKKFYIVWTKLDLDLGTSTLPERQLLQTIRENILKNLQKEQVCEPPIFLVSSLEPLLHDFPKLRRNLQMDLSEIRCHGPLQNLYHTCEKIVNNKVTSLQKKITTESFQDALGILDADDVAECLKAYRLFFGVADESLWQVAQVMGSSLTDYTNIMMCCDVQGINRKDWRLICMTWTVIKSSVSLLSYIPRLGDYITSYVRQVKQKCFLQIVAKDTKTILKKVMNDSIIPH</sequence>